<feature type="domain" description="DUF397" evidence="1">
    <location>
        <begin position="6"/>
        <end position="56"/>
    </location>
</feature>
<evidence type="ECO:0000259" key="1">
    <source>
        <dbReference type="Pfam" id="PF04149"/>
    </source>
</evidence>
<organism evidence="2 3">
    <name type="scientific">Streptomyces tirandamycinicus</name>
    <dbReference type="NCBI Taxonomy" id="2174846"/>
    <lineage>
        <taxon>Bacteria</taxon>
        <taxon>Bacillati</taxon>
        <taxon>Actinomycetota</taxon>
        <taxon>Actinomycetes</taxon>
        <taxon>Kitasatosporales</taxon>
        <taxon>Streptomycetaceae</taxon>
        <taxon>Streptomyces</taxon>
    </lineage>
</organism>
<evidence type="ECO:0000313" key="3">
    <source>
        <dbReference type="Proteomes" id="UP000244900"/>
    </source>
</evidence>
<dbReference type="Proteomes" id="UP000244900">
    <property type="component" value="Chromosome"/>
</dbReference>
<dbReference type="RefSeq" id="WP_108906520.1">
    <property type="nucleotide sequence ID" value="NZ_CP029188.1"/>
</dbReference>
<evidence type="ECO:0000313" key="2">
    <source>
        <dbReference type="EMBL" id="AWI29592.1"/>
    </source>
</evidence>
<proteinExistence type="predicted"/>
<accession>A0A2S1ST82</accession>
<reference evidence="2 3" key="1">
    <citation type="submission" date="2018-05" db="EMBL/GenBank/DDBJ databases">
        <title>Complete genome sequence of sponge-derived Streptomyces sp. HNM0039.</title>
        <authorList>
            <person name="Huang X."/>
            <person name="Zhou S."/>
        </authorList>
    </citation>
    <scope>NUCLEOTIDE SEQUENCE [LARGE SCALE GENOMIC DNA]</scope>
    <source>
        <strain evidence="2 3">HNM0039</strain>
    </source>
</reference>
<dbReference type="Pfam" id="PF04149">
    <property type="entry name" value="DUF397"/>
    <property type="match status" value="1"/>
</dbReference>
<dbReference type="OrthoDB" id="4562195at2"/>
<dbReference type="AlphaFoldDB" id="A0A2S1ST82"/>
<gene>
    <name evidence="2" type="ORF">DDW44_12955</name>
</gene>
<sequence length="60" mass="6484">MSTEQLRWFKSSHSDGEGGACVEVAACAATIHVRDSKNTDGPMLTFALTSWASFVSFTQD</sequence>
<name>A0A2S1ST82_9ACTN</name>
<dbReference type="EMBL" id="CP029188">
    <property type="protein sequence ID" value="AWI29592.1"/>
    <property type="molecule type" value="Genomic_DNA"/>
</dbReference>
<dbReference type="KEGG" id="stir:DDW44_12955"/>
<protein>
    <submittedName>
        <fullName evidence="2">DUF397 domain-containing protein</fullName>
    </submittedName>
</protein>
<keyword evidence="3" id="KW-1185">Reference proteome</keyword>
<dbReference type="InterPro" id="IPR007278">
    <property type="entry name" value="DUF397"/>
</dbReference>